<dbReference type="EMBL" id="BLXT01001997">
    <property type="protein sequence ID" value="GFN90175.1"/>
    <property type="molecule type" value="Genomic_DNA"/>
</dbReference>
<gene>
    <name evidence="1" type="ORF">PoB_001668100</name>
</gene>
<sequence>MLPETTQQLVKGPNNQRRGQITHPICDGLYTDLLTLVKQWKLHWCGYITRCTLALAKPFYKAQCRVDKEEASKDWTGIEVRETLTREESWMEWKKLVAIT</sequence>
<dbReference type="AlphaFoldDB" id="A0AAV3Z6E9"/>
<organism evidence="1 2">
    <name type="scientific">Plakobranchus ocellatus</name>
    <dbReference type="NCBI Taxonomy" id="259542"/>
    <lineage>
        <taxon>Eukaryota</taxon>
        <taxon>Metazoa</taxon>
        <taxon>Spiralia</taxon>
        <taxon>Lophotrochozoa</taxon>
        <taxon>Mollusca</taxon>
        <taxon>Gastropoda</taxon>
        <taxon>Heterobranchia</taxon>
        <taxon>Euthyneura</taxon>
        <taxon>Panpulmonata</taxon>
        <taxon>Sacoglossa</taxon>
        <taxon>Placobranchoidea</taxon>
        <taxon>Plakobranchidae</taxon>
        <taxon>Plakobranchus</taxon>
    </lineage>
</organism>
<name>A0AAV3Z6E9_9GAST</name>
<evidence type="ECO:0000313" key="2">
    <source>
        <dbReference type="Proteomes" id="UP000735302"/>
    </source>
</evidence>
<protein>
    <submittedName>
        <fullName evidence="1">Uncharacterized protein</fullName>
    </submittedName>
</protein>
<dbReference type="Proteomes" id="UP000735302">
    <property type="component" value="Unassembled WGS sequence"/>
</dbReference>
<accession>A0AAV3Z6E9</accession>
<comment type="caution">
    <text evidence="1">The sequence shown here is derived from an EMBL/GenBank/DDBJ whole genome shotgun (WGS) entry which is preliminary data.</text>
</comment>
<proteinExistence type="predicted"/>
<keyword evidence="2" id="KW-1185">Reference proteome</keyword>
<reference evidence="1 2" key="1">
    <citation type="journal article" date="2021" name="Elife">
        <title>Chloroplast acquisition without the gene transfer in kleptoplastic sea slugs, Plakobranchus ocellatus.</title>
        <authorList>
            <person name="Maeda T."/>
            <person name="Takahashi S."/>
            <person name="Yoshida T."/>
            <person name="Shimamura S."/>
            <person name="Takaki Y."/>
            <person name="Nagai Y."/>
            <person name="Toyoda A."/>
            <person name="Suzuki Y."/>
            <person name="Arimoto A."/>
            <person name="Ishii H."/>
            <person name="Satoh N."/>
            <person name="Nishiyama T."/>
            <person name="Hasebe M."/>
            <person name="Maruyama T."/>
            <person name="Minagawa J."/>
            <person name="Obokata J."/>
            <person name="Shigenobu S."/>
        </authorList>
    </citation>
    <scope>NUCLEOTIDE SEQUENCE [LARGE SCALE GENOMIC DNA]</scope>
</reference>
<evidence type="ECO:0000313" key="1">
    <source>
        <dbReference type="EMBL" id="GFN90175.1"/>
    </source>
</evidence>